<dbReference type="OMA" id="QRHEGCR"/>
<comment type="similarity">
    <text evidence="2 6">Belongs to the ERGIC family.</text>
</comment>
<comment type="subcellular location">
    <subcellularLocation>
        <location evidence="6">Endoplasmic reticulum membrane</location>
        <topology evidence="6">Multi-pass membrane protein</topology>
    </subcellularLocation>
    <subcellularLocation>
        <location evidence="6">Endoplasmic reticulum-Golgi intermediate compartment membrane</location>
        <topology evidence="6">Multi-pass membrane protein</topology>
    </subcellularLocation>
    <subcellularLocation>
        <location evidence="6">Golgi apparatus membrane</location>
        <topology evidence="6">Multi-pass membrane protein</topology>
    </subcellularLocation>
    <subcellularLocation>
        <location evidence="1">Membrane</location>
        <topology evidence="1">Multi-pass membrane protein</topology>
    </subcellularLocation>
</comment>
<evidence type="ECO:0000256" key="3">
    <source>
        <dbReference type="ARBA" id="ARBA00022692"/>
    </source>
</evidence>
<comment type="function">
    <text evidence="6">Plays a role in transport between endoplasmic reticulum and Golgi.</text>
</comment>
<dbReference type="PANTHER" id="PTHR10984">
    <property type="entry name" value="ENDOPLASMIC RETICULUM-GOLGI INTERMEDIATE COMPARTMENT PROTEIN"/>
    <property type="match status" value="1"/>
</dbReference>
<feature type="transmembrane region" description="Helical" evidence="6">
    <location>
        <begin position="350"/>
        <end position="371"/>
    </location>
</feature>
<comment type="caution">
    <text evidence="9">The sequence shown here is derived from an EMBL/GenBank/DDBJ whole genome shotgun (WGS) entry which is preliminary data.</text>
</comment>
<keyword evidence="6" id="KW-0333">Golgi apparatus</keyword>
<dbReference type="GO" id="GO:0000139">
    <property type="term" value="C:Golgi membrane"/>
    <property type="evidence" value="ECO:0007669"/>
    <property type="project" value="UniProtKB-SubCell"/>
</dbReference>
<keyword evidence="6" id="KW-0813">Transport</keyword>
<dbReference type="GO" id="GO:0030134">
    <property type="term" value="C:COPII-coated ER to Golgi transport vesicle"/>
    <property type="evidence" value="ECO:0007669"/>
    <property type="project" value="TreeGrafter"/>
</dbReference>
<reference evidence="9 10" key="1">
    <citation type="submission" date="2016-03" db="EMBL/GenBank/DDBJ databases">
        <title>Fine-scale spatial genetic structure of a fungal parasite of coffee scale insects.</title>
        <authorList>
            <person name="Jackson D."/>
            <person name="Zemenick K.A."/>
            <person name="Malloure B."/>
            <person name="Quandt C.A."/>
            <person name="James T.Y."/>
        </authorList>
    </citation>
    <scope>NUCLEOTIDE SEQUENCE [LARGE SCALE GENOMIC DNA]</scope>
    <source>
        <strain evidence="9 10">UM487</strain>
    </source>
</reference>
<evidence type="ECO:0000256" key="1">
    <source>
        <dbReference type="ARBA" id="ARBA00004141"/>
    </source>
</evidence>
<dbReference type="GO" id="GO:0006890">
    <property type="term" value="P:retrograde vesicle-mediated transport, Golgi to endoplasmic reticulum"/>
    <property type="evidence" value="ECO:0007669"/>
    <property type="project" value="TreeGrafter"/>
</dbReference>
<organism evidence="9 10">
    <name type="scientific">Cordyceps confragosa</name>
    <name type="common">Lecanicillium lecanii</name>
    <dbReference type="NCBI Taxonomy" id="2714763"/>
    <lineage>
        <taxon>Eukaryota</taxon>
        <taxon>Fungi</taxon>
        <taxon>Dikarya</taxon>
        <taxon>Ascomycota</taxon>
        <taxon>Pezizomycotina</taxon>
        <taxon>Sordariomycetes</taxon>
        <taxon>Hypocreomycetidae</taxon>
        <taxon>Hypocreales</taxon>
        <taxon>Cordycipitaceae</taxon>
        <taxon>Akanthomyces</taxon>
    </lineage>
</organism>
<evidence type="ECO:0000259" key="7">
    <source>
        <dbReference type="Pfam" id="PF07970"/>
    </source>
</evidence>
<dbReference type="Pfam" id="PF07970">
    <property type="entry name" value="COPIIcoated_ERV"/>
    <property type="match status" value="1"/>
</dbReference>
<dbReference type="OrthoDB" id="270930at2759"/>
<dbReference type="Pfam" id="PF13850">
    <property type="entry name" value="ERGIC_N"/>
    <property type="match status" value="1"/>
</dbReference>
<protein>
    <recommendedName>
        <fullName evidence="6">Endoplasmic reticulum-Golgi intermediate compartment protein</fullName>
    </recommendedName>
</protein>
<evidence type="ECO:0000313" key="9">
    <source>
        <dbReference type="EMBL" id="OAQ97668.1"/>
    </source>
</evidence>
<dbReference type="InterPro" id="IPR045888">
    <property type="entry name" value="Erv"/>
</dbReference>
<keyword evidence="3 6" id="KW-0812">Transmembrane</keyword>
<evidence type="ECO:0000256" key="2">
    <source>
        <dbReference type="ARBA" id="ARBA00005648"/>
    </source>
</evidence>
<keyword evidence="6" id="KW-0256">Endoplasmic reticulum</keyword>
<feature type="transmembrane region" description="Helical" evidence="6">
    <location>
        <begin position="20"/>
        <end position="43"/>
    </location>
</feature>
<gene>
    <name evidence="9" type="ORF">LLEC1_01909</name>
</gene>
<sequence length="390" mass="43569">MPPKSRFTRLDAFTKTVDEARIRTTSGGVVTIVSLLVVLFLVWGEWADYRTVVIRPELVVDKGRGERMDIHLNITFPRMPCELLTLDVMDVSGEQQHGVAHGVHKVRLRPEGEGGGVIDSGCCNTCEEIREAYAQVSWAFGDGKAFEQCEREHYAERLEEQRHEGCRIDGLLQVNKVVGNFHLAPGRSFSNGNMHVHDLKNYWETTGDKKHDFTHYIHHLRFGPQLPEAVAKKLGKGATPWTSHHANPLDNTKQLTLDPNFNFMYFVKIVPTSFLPLGWEKMARTMNTDGSVETHQYSVTSHKRSLTGGDDSAEGHAERLHSRGGIPGVFFSYDISPMKVINREEKGKSFLGFIAGLCAVVGGTLTVAAAVDRGLFEGTTRLKKIRSKNL</sequence>
<keyword evidence="4 6" id="KW-1133">Transmembrane helix</keyword>
<accession>A0A179I7I4</accession>
<evidence type="ECO:0000256" key="5">
    <source>
        <dbReference type="ARBA" id="ARBA00023136"/>
    </source>
</evidence>
<feature type="domain" description="Endoplasmic reticulum vesicle transporter N-terminal" evidence="8">
    <location>
        <begin position="8"/>
        <end position="96"/>
    </location>
</feature>
<dbReference type="EMBL" id="LUKN01003258">
    <property type="protein sequence ID" value="OAQ97668.1"/>
    <property type="molecule type" value="Genomic_DNA"/>
</dbReference>
<dbReference type="AlphaFoldDB" id="A0A179I7I4"/>
<evidence type="ECO:0000256" key="4">
    <source>
        <dbReference type="ARBA" id="ARBA00022989"/>
    </source>
</evidence>
<evidence type="ECO:0000313" key="10">
    <source>
        <dbReference type="Proteomes" id="UP000243081"/>
    </source>
</evidence>
<keyword evidence="6" id="KW-0931">ER-Golgi transport</keyword>
<keyword evidence="5 6" id="KW-0472">Membrane</keyword>
<proteinExistence type="inferred from homology"/>
<keyword evidence="10" id="KW-1185">Reference proteome</keyword>
<dbReference type="GO" id="GO:0005789">
    <property type="term" value="C:endoplasmic reticulum membrane"/>
    <property type="evidence" value="ECO:0007669"/>
    <property type="project" value="UniProtKB-SubCell"/>
</dbReference>
<dbReference type="Proteomes" id="UP000243081">
    <property type="component" value="Unassembled WGS sequence"/>
</dbReference>
<dbReference type="PANTHER" id="PTHR10984:SF25">
    <property type="entry name" value="ENDOPLASMIC RETICULUM-GOLGI INTERMEDIATE COMPARTMENT PROTEIN 3"/>
    <property type="match status" value="1"/>
</dbReference>
<name>A0A179I7I4_CORDF</name>
<evidence type="ECO:0000259" key="8">
    <source>
        <dbReference type="Pfam" id="PF13850"/>
    </source>
</evidence>
<dbReference type="InterPro" id="IPR039542">
    <property type="entry name" value="Erv_N"/>
</dbReference>
<feature type="domain" description="Endoplasmic reticulum vesicle transporter C-terminal" evidence="7">
    <location>
        <begin position="120"/>
        <end position="372"/>
    </location>
</feature>
<dbReference type="GO" id="GO:0006888">
    <property type="term" value="P:endoplasmic reticulum to Golgi vesicle-mediated transport"/>
    <property type="evidence" value="ECO:0007669"/>
    <property type="project" value="UniProtKB-UniRule"/>
</dbReference>
<evidence type="ECO:0000256" key="6">
    <source>
        <dbReference type="RuleBase" id="RU369013"/>
    </source>
</evidence>
<dbReference type="InterPro" id="IPR012936">
    <property type="entry name" value="Erv_C"/>
</dbReference>
<dbReference type="GO" id="GO:0033116">
    <property type="term" value="C:endoplasmic reticulum-Golgi intermediate compartment membrane"/>
    <property type="evidence" value="ECO:0007669"/>
    <property type="project" value="UniProtKB-SubCell"/>
</dbReference>